<evidence type="ECO:0000313" key="1">
    <source>
        <dbReference type="EMBL" id="SMS01187.1"/>
    </source>
</evidence>
<name>A0A1Y6IU30_9VIBR</name>
<protein>
    <submittedName>
        <fullName evidence="1">Uncharacterized protein</fullName>
    </submittedName>
</protein>
<accession>A0A1Y6IU30</accession>
<gene>
    <name evidence="1" type="ORF">VIM7927_02469</name>
</gene>
<dbReference type="AlphaFoldDB" id="A0A1Y6IU30"/>
<evidence type="ECO:0000313" key="2">
    <source>
        <dbReference type="Proteomes" id="UP000196125"/>
    </source>
</evidence>
<organism evidence="1 2">
    <name type="scientific">Vibrio mangrovi</name>
    <dbReference type="NCBI Taxonomy" id="474394"/>
    <lineage>
        <taxon>Bacteria</taxon>
        <taxon>Pseudomonadati</taxon>
        <taxon>Pseudomonadota</taxon>
        <taxon>Gammaproteobacteria</taxon>
        <taxon>Vibrionales</taxon>
        <taxon>Vibrionaceae</taxon>
        <taxon>Vibrio</taxon>
    </lineage>
</organism>
<dbReference type="Proteomes" id="UP000196125">
    <property type="component" value="Unassembled WGS sequence"/>
</dbReference>
<proteinExistence type="predicted"/>
<dbReference type="RefSeq" id="WP_159457425.1">
    <property type="nucleotide sequence ID" value="NZ_FXXI01000004.1"/>
</dbReference>
<reference evidence="1 2" key="1">
    <citation type="submission" date="2017-05" db="EMBL/GenBank/DDBJ databases">
        <authorList>
            <person name="Song R."/>
            <person name="Chenine A.L."/>
            <person name="Ruprecht R.M."/>
        </authorList>
    </citation>
    <scope>NUCLEOTIDE SEQUENCE [LARGE SCALE GENOMIC DNA]</scope>
    <source>
        <strain evidence="1 2">CECT 7927</strain>
    </source>
</reference>
<dbReference type="EMBL" id="FXXI01000004">
    <property type="protein sequence ID" value="SMS01187.1"/>
    <property type="molecule type" value="Genomic_DNA"/>
</dbReference>
<sequence length="55" mass="6423">MNQEDRKNEWIPDFACFSLSLHAMLYKYGCHRRNFTSFGGSDEAQICGEEYSPLE</sequence>